<evidence type="ECO:0000313" key="5">
    <source>
        <dbReference type="Proteomes" id="UP000023152"/>
    </source>
</evidence>
<sequence>RSSPLISKHNKQLQIFNGHTSRVYGIEFSQFNGGRYLCSGSWDNTIRFWDIRSNKKELFSIEGSDEKDNKIICLKFVSLRKKVSDNEQNLNDECGIYLYYGLHNGSICVWE</sequence>
<feature type="non-terminal residue" evidence="4">
    <location>
        <position position="1"/>
    </location>
</feature>
<evidence type="ECO:0000256" key="2">
    <source>
        <dbReference type="ARBA" id="ARBA00022737"/>
    </source>
</evidence>
<keyword evidence="1 3" id="KW-0853">WD repeat</keyword>
<dbReference type="Gene3D" id="2.130.10.10">
    <property type="entry name" value="YVTN repeat-like/Quinoprotein amine dehydrogenase"/>
    <property type="match status" value="1"/>
</dbReference>
<protein>
    <submittedName>
        <fullName evidence="4">WD-40 repeat protein</fullName>
    </submittedName>
</protein>
<evidence type="ECO:0000256" key="3">
    <source>
        <dbReference type="PROSITE-ProRule" id="PRU00221"/>
    </source>
</evidence>
<organism evidence="4 5">
    <name type="scientific">Reticulomyxa filosa</name>
    <dbReference type="NCBI Taxonomy" id="46433"/>
    <lineage>
        <taxon>Eukaryota</taxon>
        <taxon>Sar</taxon>
        <taxon>Rhizaria</taxon>
        <taxon>Retaria</taxon>
        <taxon>Foraminifera</taxon>
        <taxon>Monothalamids</taxon>
        <taxon>Reticulomyxidae</taxon>
        <taxon>Reticulomyxa</taxon>
    </lineage>
</organism>
<comment type="caution">
    <text evidence="4">The sequence shown here is derived from an EMBL/GenBank/DDBJ whole genome shotgun (WGS) entry which is preliminary data.</text>
</comment>
<dbReference type="EMBL" id="ASPP01002744">
    <property type="protein sequence ID" value="ETO34240.1"/>
    <property type="molecule type" value="Genomic_DNA"/>
</dbReference>
<feature type="repeat" description="WD" evidence="3">
    <location>
        <begin position="16"/>
        <end position="59"/>
    </location>
</feature>
<dbReference type="PANTHER" id="PTHR22847">
    <property type="entry name" value="WD40 REPEAT PROTEIN"/>
    <property type="match status" value="1"/>
</dbReference>
<keyword evidence="2" id="KW-0677">Repeat</keyword>
<dbReference type="SMART" id="SM00320">
    <property type="entry name" value="WD40"/>
    <property type="match status" value="1"/>
</dbReference>
<accession>X6P6S0</accession>
<dbReference type="InterPro" id="IPR015943">
    <property type="entry name" value="WD40/YVTN_repeat-like_dom_sf"/>
</dbReference>
<dbReference type="InterPro" id="IPR036322">
    <property type="entry name" value="WD40_repeat_dom_sf"/>
</dbReference>
<reference evidence="4 5" key="1">
    <citation type="journal article" date="2013" name="Curr. Biol.">
        <title>The Genome of the Foraminiferan Reticulomyxa filosa.</title>
        <authorList>
            <person name="Glockner G."/>
            <person name="Hulsmann N."/>
            <person name="Schleicher M."/>
            <person name="Noegel A.A."/>
            <person name="Eichinger L."/>
            <person name="Gallinger C."/>
            <person name="Pawlowski J."/>
            <person name="Sierra R."/>
            <person name="Euteneuer U."/>
            <person name="Pillet L."/>
            <person name="Moustafa A."/>
            <person name="Platzer M."/>
            <person name="Groth M."/>
            <person name="Szafranski K."/>
            <person name="Schliwa M."/>
        </authorList>
    </citation>
    <scope>NUCLEOTIDE SEQUENCE [LARGE SCALE GENOMIC DNA]</scope>
</reference>
<dbReference type="OrthoDB" id="256303at2759"/>
<name>X6P6S0_RETFI</name>
<dbReference type="AlphaFoldDB" id="X6P6S0"/>
<evidence type="ECO:0000313" key="4">
    <source>
        <dbReference type="EMBL" id="ETO34240.1"/>
    </source>
</evidence>
<dbReference type="SUPFAM" id="SSF50978">
    <property type="entry name" value="WD40 repeat-like"/>
    <property type="match status" value="1"/>
</dbReference>
<dbReference type="PROSITE" id="PS00678">
    <property type="entry name" value="WD_REPEATS_1"/>
    <property type="match status" value="1"/>
</dbReference>
<evidence type="ECO:0000256" key="1">
    <source>
        <dbReference type="ARBA" id="ARBA00022574"/>
    </source>
</evidence>
<dbReference type="Proteomes" id="UP000023152">
    <property type="component" value="Unassembled WGS sequence"/>
</dbReference>
<dbReference type="PROSITE" id="PS50294">
    <property type="entry name" value="WD_REPEATS_REGION"/>
    <property type="match status" value="1"/>
</dbReference>
<dbReference type="Pfam" id="PF00400">
    <property type="entry name" value="WD40"/>
    <property type="match status" value="1"/>
</dbReference>
<dbReference type="PANTHER" id="PTHR22847:SF637">
    <property type="entry name" value="WD REPEAT DOMAIN 5B"/>
    <property type="match status" value="1"/>
</dbReference>
<gene>
    <name evidence="4" type="ORF">RFI_02854</name>
</gene>
<dbReference type="PROSITE" id="PS50082">
    <property type="entry name" value="WD_REPEATS_2"/>
    <property type="match status" value="1"/>
</dbReference>
<proteinExistence type="predicted"/>
<dbReference type="InterPro" id="IPR019775">
    <property type="entry name" value="WD40_repeat_CS"/>
</dbReference>
<keyword evidence="5" id="KW-1185">Reference proteome</keyword>
<dbReference type="GO" id="GO:1990234">
    <property type="term" value="C:transferase complex"/>
    <property type="evidence" value="ECO:0007669"/>
    <property type="project" value="UniProtKB-ARBA"/>
</dbReference>
<dbReference type="InterPro" id="IPR001680">
    <property type="entry name" value="WD40_rpt"/>
</dbReference>